<evidence type="ECO:0000259" key="7">
    <source>
        <dbReference type="Pfam" id="PF02656"/>
    </source>
</evidence>
<dbReference type="EMBL" id="AUZY01000748">
    <property type="protein sequence ID" value="EQD77525.1"/>
    <property type="molecule type" value="Genomic_DNA"/>
</dbReference>
<name>T1D5F4_9ZZZZ</name>
<dbReference type="InterPro" id="IPR052053">
    <property type="entry name" value="IM_YidH-like"/>
</dbReference>
<dbReference type="InterPro" id="IPR003807">
    <property type="entry name" value="DUF202"/>
</dbReference>
<feature type="transmembrane region" description="Helical" evidence="6">
    <location>
        <begin position="89"/>
        <end position="107"/>
    </location>
</feature>
<keyword evidence="2" id="KW-1003">Cell membrane</keyword>
<evidence type="ECO:0000256" key="5">
    <source>
        <dbReference type="ARBA" id="ARBA00023136"/>
    </source>
</evidence>
<reference evidence="8" key="1">
    <citation type="submission" date="2013-08" db="EMBL/GenBank/DDBJ databases">
        <authorList>
            <person name="Mendez C."/>
            <person name="Richter M."/>
            <person name="Ferrer M."/>
            <person name="Sanchez J."/>
        </authorList>
    </citation>
    <scope>NUCLEOTIDE SEQUENCE</scope>
</reference>
<evidence type="ECO:0000256" key="2">
    <source>
        <dbReference type="ARBA" id="ARBA00022475"/>
    </source>
</evidence>
<dbReference type="Pfam" id="PF02656">
    <property type="entry name" value="DUF202"/>
    <property type="match status" value="1"/>
</dbReference>
<protein>
    <submittedName>
        <fullName evidence="8">Membrane protein containing DUF202</fullName>
    </submittedName>
</protein>
<sequence length="109" mass="11819">MANERTYLAWVRTGITVIALGFVVAKFGIIIKELVPNAPSTSYHLSSEIGIVLVIIGGGMQLLALRSFFRNKKSIERGIFIPSTFPEALAGILSVVIAILVVVYMVLTL</sequence>
<evidence type="ECO:0000256" key="6">
    <source>
        <dbReference type="SAM" id="Phobius"/>
    </source>
</evidence>
<proteinExistence type="predicted"/>
<dbReference type="AlphaFoldDB" id="T1D5F4"/>
<evidence type="ECO:0000313" key="8">
    <source>
        <dbReference type="EMBL" id="EQD77525.1"/>
    </source>
</evidence>
<accession>T1D5F4</accession>
<feature type="transmembrane region" description="Helical" evidence="6">
    <location>
        <begin position="49"/>
        <end position="69"/>
    </location>
</feature>
<dbReference type="GO" id="GO:0005886">
    <property type="term" value="C:plasma membrane"/>
    <property type="evidence" value="ECO:0007669"/>
    <property type="project" value="UniProtKB-SubCell"/>
</dbReference>
<keyword evidence="4 6" id="KW-1133">Transmembrane helix</keyword>
<feature type="transmembrane region" description="Helical" evidence="6">
    <location>
        <begin position="7"/>
        <end position="29"/>
    </location>
</feature>
<feature type="domain" description="DUF202" evidence="7">
    <location>
        <begin position="1"/>
        <end position="73"/>
    </location>
</feature>
<organism evidence="8">
    <name type="scientific">mine drainage metagenome</name>
    <dbReference type="NCBI Taxonomy" id="410659"/>
    <lineage>
        <taxon>unclassified sequences</taxon>
        <taxon>metagenomes</taxon>
        <taxon>ecological metagenomes</taxon>
    </lineage>
</organism>
<evidence type="ECO:0000256" key="4">
    <source>
        <dbReference type="ARBA" id="ARBA00022989"/>
    </source>
</evidence>
<keyword evidence="5 6" id="KW-0472">Membrane</keyword>
<gene>
    <name evidence="8" type="ORF">B1B_01015</name>
</gene>
<reference evidence="8" key="2">
    <citation type="journal article" date="2014" name="ISME J.">
        <title>Microbial stratification in low pH oxic and suboxic macroscopic growths along an acid mine drainage.</title>
        <authorList>
            <person name="Mendez-Garcia C."/>
            <person name="Mesa V."/>
            <person name="Sprenger R.R."/>
            <person name="Richter M."/>
            <person name="Diez M.S."/>
            <person name="Solano J."/>
            <person name="Bargiela R."/>
            <person name="Golyshina O.V."/>
            <person name="Manteca A."/>
            <person name="Ramos J.L."/>
            <person name="Gallego J.R."/>
            <person name="Llorente I."/>
            <person name="Martins Dos Santos V.A."/>
            <person name="Jensen O.N."/>
            <person name="Pelaez A.I."/>
            <person name="Sanchez J."/>
            <person name="Ferrer M."/>
        </authorList>
    </citation>
    <scope>NUCLEOTIDE SEQUENCE</scope>
</reference>
<evidence type="ECO:0000256" key="1">
    <source>
        <dbReference type="ARBA" id="ARBA00004651"/>
    </source>
</evidence>
<comment type="caution">
    <text evidence="8">The sequence shown here is derived from an EMBL/GenBank/DDBJ whole genome shotgun (WGS) entry which is preliminary data.</text>
</comment>
<evidence type="ECO:0000256" key="3">
    <source>
        <dbReference type="ARBA" id="ARBA00022692"/>
    </source>
</evidence>
<dbReference type="PANTHER" id="PTHR34187">
    <property type="entry name" value="FGR18P"/>
    <property type="match status" value="1"/>
</dbReference>
<dbReference type="PANTHER" id="PTHR34187:SF2">
    <property type="entry name" value="DUF202 DOMAIN-CONTAINING PROTEIN"/>
    <property type="match status" value="1"/>
</dbReference>
<comment type="subcellular location">
    <subcellularLocation>
        <location evidence="1">Cell membrane</location>
        <topology evidence="1">Multi-pass membrane protein</topology>
    </subcellularLocation>
</comment>
<keyword evidence="3 6" id="KW-0812">Transmembrane</keyword>